<keyword evidence="5 6" id="KW-0472">Membrane</keyword>
<gene>
    <name evidence="7" type="ORF">QI30_00475</name>
</gene>
<name>A0A433RYM4_9BACL</name>
<dbReference type="InterPro" id="IPR050833">
    <property type="entry name" value="Poly_Biosynth_Transport"/>
</dbReference>
<dbReference type="PIRSF" id="PIRSF038958">
    <property type="entry name" value="PG_synth_SpoVB"/>
    <property type="match status" value="1"/>
</dbReference>
<dbReference type="GO" id="GO:0051301">
    <property type="term" value="P:cell division"/>
    <property type="evidence" value="ECO:0007669"/>
    <property type="project" value="UniProtKB-KW"/>
</dbReference>
<dbReference type="OrthoDB" id="9775950at2"/>
<dbReference type="PANTHER" id="PTHR30250:SF21">
    <property type="entry name" value="LIPID II FLIPPASE MURJ"/>
    <property type="match status" value="1"/>
</dbReference>
<feature type="transmembrane region" description="Helical" evidence="6">
    <location>
        <begin position="370"/>
        <end position="391"/>
    </location>
</feature>
<feature type="transmembrane region" description="Helical" evidence="6">
    <location>
        <begin position="492"/>
        <end position="512"/>
    </location>
</feature>
<feature type="transmembrane region" description="Helical" evidence="6">
    <location>
        <begin position="191"/>
        <end position="214"/>
    </location>
</feature>
<dbReference type="CDD" id="cd13124">
    <property type="entry name" value="MATE_SpoVB_like"/>
    <property type="match status" value="1"/>
</dbReference>
<dbReference type="InterPro" id="IPR024923">
    <property type="entry name" value="PG_synth_SpoVB"/>
</dbReference>
<protein>
    <submittedName>
        <fullName evidence="7">Cell division protein</fullName>
    </submittedName>
</protein>
<dbReference type="InterPro" id="IPR002797">
    <property type="entry name" value="Polysacc_synth"/>
</dbReference>
<keyword evidence="4 6" id="KW-1133">Transmembrane helix</keyword>
<feature type="transmembrane region" description="Helical" evidence="6">
    <location>
        <begin position="45"/>
        <end position="67"/>
    </location>
</feature>
<feature type="transmembrane region" description="Helical" evidence="6">
    <location>
        <begin position="398"/>
        <end position="415"/>
    </location>
</feature>
<reference evidence="7 8" key="1">
    <citation type="submission" date="2014-11" db="EMBL/GenBank/DDBJ databases">
        <title>Genome sequence and analysis of novel Kurthia sp.</title>
        <authorList>
            <person name="Lawson J.N."/>
            <person name="Gonzalez J.E."/>
            <person name="Rinauldi L."/>
            <person name="Xuan Z."/>
            <person name="Firman A."/>
            <person name="Shaddox L."/>
            <person name="Trudeau A."/>
            <person name="Shah S."/>
            <person name="Reiman D."/>
        </authorList>
    </citation>
    <scope>NUCLEOTIDE SEQUENCE [LARGE SCALE GENOMIC DNA]</scope>
    <source>
        <strain evidence="7 8">3B1D</strain>
    </source>
</reference>
<feature type="transmembrane region" description="Helical" evidence="6">
    <location>
        <begin position="87"/>
        <end position="105"/>
    </location>
</feature>
<keyword evidence="7" id="KW-0132">Cell division</keyword>
<evidence type="ECO:0000256" key="2">
    <source>
        <dbReference type="ARBA" id="ARBA00022475"/>
    </source>
</evidence>
<comment type="caution">
    <text evidence="7">The sequence shown here is derived from an EMBL/GenBank/DDBJ whole genome shotgun (WGS) entry which is preliminary data.</text>
</comment>
<feature type="transmembrane region" description="Helical" evidence="6">
    <location>
        <begin position="461"/>
        <end position="486"/>
    </location>
</feature>
<dbReference type="RefSeq" id="WP_126989006.1">
    <property type="nucleotide sequence ID" value="NZ_JTFC01000003.1"/>
</dbReference>
<feature type="transmembrane region" description="Helical" evidence="6">
    <location>
        <begin position="336"/>
        <end position="358"/>
    </location>
</feature>
<dbReference type="Pfam" id="PF01943">
    <property type="entry name" value="Polysacc_synt"/>
    <property type="match status" value="1"/>
</dbReference>
<keyword evidence="3 6" id="KW-0812">Transmembrane</keyword>
<dbReference type="PANTHER" id="PTHR30250">
    <property type="entry name" value="PST FAMILY PREDICTED COLANIC ACID TRANSPORTER"/>
    <property type="match status" value="1"/>
</dbReference>
<evidence type="ECO:0000313" key="8">
    <source>
        <dbReference type="Proteomes" id="UP000288623"/>
    </source>
</evidence>
<dbReference type="AlphaFoldDB" id="A0A433RYM4"/>
<dbReference type="Proteomes" id="UP000288623">
    <property type="component" value="Unassembled WGS sequence"/>
</dbReference>
<accession>A0A433RYM4</accession>
<evidence type="ECO:0000256" key="5">
    <source>
        <dbReference type="ARBA" id="ARBA00023136"/>
    </source>
</evidence>
<evidence type="ECO:0000256" key="4">
    <source>
        <dbReference type="ARBA" id="ARBA00022989"/>
    </source>
</evidence>
<evidence type="ECO:0000313" key="7">
    <source>
        <dbReference type="EMBL" id="RUS58382.1"/>
    </source>
</evidence>
<dbReference type="EMBL" id="JTFC01000003">
    <property type="protein sequence ID" value="RUS58382.1"/>
    <property type="molecule type" value="Genomic_DNA"/>
</dbReference>
<proteinExistence type="predicted"/>
<evidence type="ECO:0000256" key="1">
    <source>
        <dbReference type="ARBA" id="ARBA00004651"/>
    </source>
</evidence>
<feature type="transmembrane region" description="Helical" evidence="6">
    <location>
        <begin position="295"/>
        <end position="315"/>
    </location>
</feature>
<evidence type="ECO:0000256" key="3">
    <source>
        <dbReference type="ARBA" id="ARBA00022692"/>
    </source>
</evidence>
<organism evidence="7 8">
    <name type="scientific">Candidatus Kurthia intestinigallinarum</name>
    <dbReference type="NCBI Taxonomy" id="1562256"/>
    <lineage>
        <taxon>Bacteria</taxon>
        <taxon>Bacillati</taxon>
        <taxon>Bacillota</taxon>
        <taxon>Bacilli</taxon>
        <taxon>Bacillales</taxon>
        <taxon>Caryophanaceae</taxon>
        <taxon>Kurthia</taxon>
    </lineage>
</organism>
<feature type="transmembrane region" description="Helical" evidence="6">
    <location>
        <begin position="427"/>
        <end position="449"/>
    </location>
</feature>
<feature type="transmembrane region" description="Helical" evidence="6">
    <location>
        <begin position="9"/>
        <end position="33"/>
    </location>
</feature>
<feature type="transmembrane region" description="Helical" evidence="6">
    <location>
        <begin position="125"/>
        <end position="145"/>
    </location>
</feature>
<keyword evidence="2" id="KW-1003">Cell membrane</keyword>
<keyword evidence="8" id="KW-1185">Reference proteome</keyword>
<sequence>MSSFMKGTAILTIGMFLSKVLGLIYVFPFYAIIGEENVALYSYGFIPYSIMLSIAISGAPVAVSKFVSKYNSRGDYAAGRKLMKSGVFIMIGSGVVCFAALYLLADPIAGMVIKDDEQIFTTNQIAGVIRWVSFALLVVPFMSITRGFFQGYGHMTPTAVSQLIEQIVRIIVVLVGAFIMMRLFNGTPESAISFALFASFIGALGGLLVMGYYWKKTKPEFDLKLRESVDSGDFSYVKIYKEVLTYSIPYVFVGIASTLFQLIDMLTFNTAMAEIGLAKVSDLYLSMLNFTTQKIVMIPVMLATGFSMALVPAITRFYTQRKHSDVIETMDKTFQILLFVTLPAVIGISVLSYEIYAFLYSPSDMGAHVLALYAPVAILFALFSVTAALLQGIDHQKWIIFSLLVGILIKLSINIPMIEAFEASGAIYATTIGYIFTIGINIAVIVKVLNYKPKRLMRRILLIAILTAVMVAVVMVVRSLLGFILPEPNTRWIAMVYLFICGGVGVVVYGFLSLKLGLAQKLLGSRFERLAKKLHIH</sequence>
<feature type="transmembrane region" description="Helical" evidence="6">
    <location>
        <begin position="166"/>
        <end position="185"/>
    </location>
</feature>
<dbReference type="GO" id="GO:0005886">
    <property type="term" value="C:plasma membrane"/>
    <property type="evidence" value="ECO:0007669"/>
    <property type="project" value="UniProtKB-SubCell"/>
</dbReference>
<evidence type="ECO:0000256" key="6">
    <source>
        <dbReference type="SAM" id="Phobius"/>
    </source>
</evidence>
<comment type="subcellular location">
    <subcellularLocation>
        <location evidence="1">Cell membrane</location>
        <topology evidence="1">Multi-pass membrane protein</topology>
    </subcellularLocation>
</comment>
<keyword evidence="7" id="KW-0131">Cell cycle</keyword>